<dbReference type="CDD" id="cd06170">
    <property type="entry name" value="LuxR_C_like"/>
    <property type="match status" value="1"/>
</dbReference>
<dbReference type="InterPro" id="IPR005143">
    <property type="entry name" value="TF_LuxR_autoind-bd_dom"/>
</dbReference>
<dbReference type="SUPFAM" id="SSF46894">
    <property type="entry name" value="C-terminal effector domain of the bipartite response regulators"/>
    <property type="match status" value="1"/>
</dbReference>
<dbReference type="Gene3D" id="3.30.450.80">
    <property type="entry name" value="Transcription factor LuxR-like, autoinducer-binding domain"/>
    <property type="match status" value="1"/>
</dbReference>
<feature type="domain" description="HTH luxR-type" evidence="4">
    <location>
        <begin position="169"/>
        <end position="234"/>
    </location>
</feature>
<dbReference type="InterPro" id="IPR000792">
    <property type="entry name" value="Tscrpt_reg_LuxR_C"/>
</dbReference>
<dbReference type="AlphaFoldDB" id="A0A2N7VQE6"/>
<dbReference type="InterPro" id="IPR016032">
    <property type="entry name" value="Sig_transdc_resp-reg_C-effctor"/>
</dbReference>
<dbReference type="PROSITE" id="PS00622">
    <property type="entry name" value="HTH_LUXR_1"/>
    <property type="match status" value="1"/>
</dbReference>
<dbReference type="Gene3D" id="1.10.10.10">
    <property type="entry name" value="Winged helix-like DNA-binding domain superfamily/Winged helix DNA-binding domain"/>
    <property type="match status" value="1"/>
</dbReference>
<dbReference type="RefSeq" id="WP_102645953.1">
    <property type="nucleotide sequence ID" value="NZ_PNYA01000011.1"/>
</dbReference>
<dbReference type="Pfam" id="PF00196">
    <property type="entry name" value="GerE"/>
    <property type="match status" value="1"/>
</dbReference>
<evidence type="ECO:0000313" key="6">
    <source>
        <dbReference type="Proteomes" id="UP000235616"/>
    </source>
</evidence>
<evidence type="ECO:0000256" key="1">
    <source>
        <dbReference type="ARBA" id="ARBA00023015"/>
    </source>
</evidence>
<evidence type="ECO:0000313" key="5">
    <source>
        <dbReference type="EMBL" id="PMS19366.1"/>
    </source>
</evidence>
<organism evidence="5 6">
    <name type="scientific">Trinickia dabaoshanensis</name>
    <dbReference type="NCBI Taxonomy" id="564714"/>
    <lineage>
        <taxon>Bacteria</taxon>
        <taxon>Pseudomonadati</taxon>
        <taxon>Pseudomonadota</taxon>
        <taxon>Betaproteobacteria</taxon>
        <taxon>Burkholderiales</taxon>
        <taxon>Burkholderiaceae</taxon>
        <taxon>Trinickia</taxon>
    </lineage>
</organism>
<accession>A0A2N7VQE6</accession>
<gene>
    <name evidence="5" type="ORF">C0Z18_13635</name>
</gene>
<dbReference type="EMBL" id="PNYA01000011">
    <property type="protein sequence ID" value="PMS19366.1"/>
    <property type="molecule type" value="Genomic_DNA"/>
</dbReference>
<dbReference type="InterPro" id="IPR036693">
    <property type="entry name" value="TF_LuxR_autoind-bd_dom_sf"/>
</dbReference>
<protein>
    <submittedName>
        <fullName evidence="5">LuxR family transcriptional regulator</fullName>
    </submittedName>
</protein>
<evidence type="ECO:0000256" key="3">
    <source>
        <dbReference type="ARBA" id="ARBA00023163"/>
    </source>
</evidence>
<keyword evidence="6" id="KW-1185">Reference proteome</keyword>
<dbReference type="PANTHER" id="PTHR44688">
    <property type="entry name" value="DNA-BINDING TRANSCRIPTIONAL ACTIVATOR DEVR_DOSR"/>
    <property type="match status" value="1"/>
</dbReference>
<keyword evidence="2" id="KW-0238">DNA-binding</keyword>
<dbReference type="PANTHER" id="PTHR44688:SF25">
    <property type="entry name" value="HTH LUXR-TYPE DOMAIN-CONTAINING PROTEIN"/>
    <property type="match status" value="1"/>
</dbReference>
<dbReference type="GO" id="GO:0006355">
    <property type="term" value="P:regulation of DNA-templated transcription"/>
    <property type="evidence" value="ECO:0007669"/>
    <property type="project" value="InterPro"/>
</dbReference>
<dbReference type="Proteomes" id="UP000235616">
    <property type="component" value="Unassembled WGS sequence"/>
</dbReference>
<proteinExistence type="predicted"/>
<dbReference type="GO" id="GO:0003677">
    <property type="term" value="F:DNA binding"/>
    <property type="evidence" value="ECO:0007669"/>
    <property type="project" value="UniProtKB-KW"/>
</dbReference>
<reference evidence="5 6" key="1">
    <citation type="submission" date="2018-01" db="EMBL/GenBank/DDBJ databases">
        <title>Whole genome analyses suggest that Burkholderia sensu lato contains two further novel genera in the rhizoxinica-symbiotica group Mycetohabitans gen. nov., and Trinickia gen. nov.: implications for the evolution of diazotrophy and nodulation in the Burkholderiaceae.</title>
        <authorList>
            <person name="Estrada-de los Santos P."/>
            <person name="Palmer M."/>
            <person name="Chavez-Ramirez B."/>
            <person name="Beukes C."/>
            <person name="Steenkamp E.T."/>
            <person name="Hirsch A.M."/>
            <person name="Manyaka P."/>
            <person name="Maluk M."/>
            <person name="Lafos M."/>
            <person name="Crook M."/>
            <person name="Gross E."/>
            <person name="Simon M.F."/>
            <person name="Bueno dos Reis Junior F."/>
            <person name="Poole P.S."/>
            <person name="Venter S.N."/>
            <person name="James E.K."/>
        </authorList>
    </citation>
    <scope>NUCLEOTIDE SEQUENCE [LARGE SCALE GENOMIC DNA]</scope>
    <source>
        <strain evidence="5 6">GIMN1.004</strain>
    </source>
</reference>
<evidence type="ECO:0000259" key="4">
    <source>
        <dbReference type="PROSITE" id="PS50043"/>
    </source>
</evidence>
<dbReference type="PROSITE" id="PS50043">
    <property type="entry name" value="HTH_LUXR_2"/>
    <property type="match status" value="1"/>
</dbReference>
<evidence type="ECO:0000256" key="2">
    <source>
        <dbReference type="ARBA" id="ARBA00023125"/>
    </source>
</evidence>
<comment type="caution">
    <text evidence="5">The sequence shown here is derived from an EMBL/GenBank/DDBJ whole genome shotgun (WGS) entry which is preliminary data.</text>
</comment>
<name>A0A2N7VQE6_9BURK</name>
<dbReference type="SUPFAM" id="SSF75516">
    <property type="entry name" value="Pheromone-binding domain of LuxR-like quorum-sensing transcription factors"/>
    <property type="match status" value="1"/>
</dbReference>
<sequence>MKSWAEELLHELNHTSSDAEIFSKIEAAANGLGFEYCAYGLRAPWPLSKPKTRWLSNYPEAWKKRYHEARYLDIDPTVQHARRSQAPVVWSDALFSGVPEFWNEAQSHGLRHGWAQSAFDSCGVGGMLTLARSSDPLTPVELAENEVKMRWLVSTAHLSLKRVLMPTLMSDPERGLTDREVEVLKWAADGKTSGEISKILVISVDTVNFHVKNAVTKLKTTNKTAAVVRAAMLGLLQ</sequence>
<dbReference type="Pfam" id="PF03472">
    <property type="entry name" value="Autoind_bind"/>
    <property type="match status" value="1"/>
</dbReference>
<dbReference type="PRINTS" id="PR00038">
    <property type="entry name" value="HTHLUXR"/>
</dbReference>
<dbReference type="SMART" id="SM00421">
    <property type="entry name" value="HTH_LUXR"/>
    <property type="match status" value="1"/>
</dbReference>
<dbReference type="OrthoDB" id="9774661at2"/>
<keyword evidence="1" id="KW-0805">Transcription regulation</keyword>
<dbReference type="InterPro" id="IPR036388">
    <property type="entry name" value="WH-like_DNA-bd_sf"/>
</dbReference>
<keyword evidence="3" id="KW-0804">Transcription</keyword>